<proteinExistence type="predicted"/>
<gene>
    <name evidence="2" type="ORF">RS83_03356</name>
</gene>
<comment type="caution">
    <text evidence="2">The sequence shown here is derived from an EMBL/GenBank/DDBJ whole genome shotgun (WGS) entry which is preliminary data.</text>
</comment>
<dbReference type="Proteomes" id="UP000033640">
    <property type="component" value="Unassembled WGS sequence"/>
</dbReference>
<name>A0A0F0L7L6_9MICO</name>
<dbReference type="OrthoDB" id="3837969at2"/>
<dbReference type="PATRIC" id="fig|82380.11.peg.3386"/>
<sequence>MRTDKPRKNNLFLDDNADLEDMLFNPRARGPVATGMVQQCANLIDSVGIPELLAQWDHEVHSPIRGGRPASVPMRGILILWLVLAWEHQPLQLKKLRDIITERLTPETAAVLGITLDATVSPDGWYERARRSTNRIMSLIDYHPIFNRHRRLQKQEWDRVRADREEIAEVLSVRAHRADELMNLLLHATYLWMPKRLRSDKVSVTIDATAVRIHARGVGVTRLSKLGAEETVSIEPDAAFWARGTDDHSDDGKTSITKMKYAYELELGVLTSNDPTRPEDIPHIVVGIGHHAPAFGPGKAARAMFENIVSRGLHLDHVIGDRAYLPGAKEADLQNYLRSTGAKLVMDYHKNFLGYQDSYAGAIMVDGNWYCASMPQKLIDASKRYRDGEDADDKNRSLTKSQRVARARQRLEQWLSDVEARAPYLFSTKGAQQANGKRPWSCPAGANTPTASCPRKPNKIASGKVPLTIIRRPVEGPAKVCDNVTSVHFPAEAGGKFAQEYQYGSKPWREMYGHGRNSVESFNAYLKDGGTHALEDGSRRRLRGSAAQYFLATMTVVAANLDKIRDFAAQKIEDGLDYEAGIEAPRAKKRKPRRSSPQQRVTHQRGRATRNPVRT</sequence>
<protein>
    <submittedName>
        <fullName evidence="2">Uncharacterized protein</fullName>
    </submittedName>
</protein>
<dbReference type="EMBL" id="JYIW01000026">
    <property type="protein sequence ID" value="KJL28285.1"/>
    <property type="molecule type" value="Genomic_DNA"/>
</dbReference>
<organism evidence="2 3">
    <name type="scientific">Microbacterium oxydans</name>
    <dbReference type="NCBI Taxonomy" id="82380"/>
    <lineage>
        <taxon>Bacteria</taxon>
        <taxon>Bacillati</taxon>
        <taxon>Actinomycetota</taxon>
        <taxon>Actinomycetes</taxon>
        <taxon>Micrococcales</taxon>
        <taxon>Microbacteriaceae</taxon>
        <taxon>Microbacterium</taxon>
    </lineage>
</organism>
<dbReference type="AlphaFoldDB" id="A0A0F0L7L6"/>
<reference evidence="2 3" key="1">
    <citation type="submission" date="2015-02" db="EMBL/GenBank/DDBJ databases">
        <title>Draft genome sequences of ten Microbacterium spp. with emphasis on heavy metal contaminated environments.</title>
        <authorList>
            <person name="Corretto E."/>
        </authorList>
    </citation>
    <scope>NUCLEOTIDE SEQUENCE [LARGE SCALE GENOMIC DNA]</scope>
    <source>
        <strain evidence="2 3">BEL4b</strain>
    </source>
</reference>
<feature type="region of interest" description="Disordered" evidence="1">
    <location>
        <begin position="578"/>
        <end position="615"/>
    </location>
</feature>
<dbReference type="RefSeq" id="WP_045280568.1">
    <property type="nucleotide sequence ID" value="NZ_JYIW01000026.1"/>
</dbReference>
<evidence type="ECO:0000313" key="2">
    <source>
        <dbReference type="EMBL" id="KJL28285.1"/>
    </source>
</evidence>
<evidence type="ECO:0000313" key="3">
    <source>
        <dbReference type="Proteomes" id="UP000033640"/>
    </source>
</evidence>
<evidence type="ECO:0000256" key="1">
    <source>
        <dbReference type="SAM" id="MobiDB-lite"/>
    </source>
</evidence>
<accession>A0A0F0L7L6</accession>